<dbReference type="FunFam" id="3.40.50.300:FF:002274">
    <property type="entry name" value="Si:dkeyp-69e1.8"/>
    <property type="match status" value="1"/>
</dbReference>
<evidence type="ECO:0000313" key="7">
    <source>
        <dbReference type="Proteomes" id="UP000823561"/>
    </source>
</evidence>
<evidence type="ECO:0000256" key="2">
    <source>
        <dbReference type="ARBA" id="ARBA00022741"/>
    </source>
</evidence>
<comment type="caution">
    <text evidence="6">The sequence shown here is derived from an EMBL/GenBank/DDBJ whole genome shotgun (WGS) entry which is preliminary data.</text>
</comment>
<accession>A0AAV6H8F4</accession>
<feature type="domain" description="AIG1-type G" evidence="5">
    <location>
        <begin position="40"/>
        <end position="233"/>
    </location>
</feature>
<feature type="coiled-coil region" evidence="4">
    <location>
        <begin position="419"/>
        <end position="446"/>
    </location>
</feature>
<name>A0AAV6H8F4_9TELE</name>
<keyword evidence="4" id="KW-0175">Coiled coil</keyword>
<comment type="similarity">
    <text evidence="1">Belongs to the TRAFAC class TrmE-Era-EngA-EngB-Septin-like GTPase superfamily. AIG1/Toc34/Toc159-like paraseptin GTPase family. IAN subfamily.</text>
</comment>
<dbReference type="InterPro" id="IPR045058">
    <property type="entry name" value="GIMA/IAN/Toc"/>
</dbReference>
<evidence type="ECO:0000256" key="1">
    <source>
        <dbReference type="ARBA" id="ARBA00008535"/>
    </source>
</evidence>
<evidence type="ECO:0000256" key="3">
    <source>
        <dbReference type="ARBA" id="ARBA00023134"/>
    </source>
</evidence>
<feature type="coiled-coil region" evidence="4">
    <location>
        <begin position="259"/>
        <end position="367"/>
    </location>
</feature>
<dbReference type="PANTHER" id="PTHR10903">
    <property type="entry name" value="GTPASE, IMAP FAMILY MEMBER-RELATED"/>
    <property type="match status" value="1"/>
</dbReference>
<protein>
    <recommendedName>
        <fullName evidence="5">AIG1-type G domain-containing protein</fullName>
    </recommendedName>
</protein>
<gene>
    <name evidence="6" type="ORF">AALO_G00035890</name>
</gene>
<evidence type="ECO:0000313" key="6">
    <source>
        <dbReference type="EMBL" id="KAG5282894.1"/>
    </source>
</evidence>
<keyword evidence="3" id="KW-0342">GTP-binding</keyword>
<proteinExistence type="inferred from homology"/>
<evidence type="ECO:0000256" key="4">
    <source>
        <dbReference type="SAM" id="Coils"/>
    </source>
</evidence>
<reference evidence="6" key="1">
    <citation type="submission" date="2020-10" db="EMBL/GenBank/DDBJ databases">
        <title>Chromosome-scale genome assembly of the Allis shad, Alosa alosa.</title>
        <authorList>
            <person name="Margot Z."/>
            <person name="Christophe K."/>
            <person name="Cabau C."/>
            <person name="Louis A."/>
            <person name="Berthelot C."/>
            <person name="Parey E."/>
            <person name="Roest Crollius H."/>
            <person name="Montfort J."/>
            <person name="Robinson-Rechavi M."/>
            <person name="Bucao C."/>
            <person name="Bouchez O."/>
            <person name="Gislard M."/>
            <person name="Lluch J."/>
            <person name="Milhes M."/>
            <person name="Lampietro C."/>
            <person name="Lopez Roques C."/>
            <person name="Donnadieu C."/>
            <person name="Braasch I."/>
            <person name="Desvignes T."/>
            <person name="Postlethwait J."/>
            <person name="Bobe J."/>
            <person name="Guiguen Y."/>
        </authorList>
    </citation>
    <scope>NUCLEOTIDE SEQUENCE</scope>
    <source>
        <strain evidence="6">M-15738</strain>
        <tissue evidence="6">Blood</tissue>
    </source>
</reference>
<dbReference type="InterPro" id="IPR027417">
    <property type="entry name" value="P-loop_NTPase"/>
</dbReference>
<dbReference type="AlphaFoldDB" id="A0AAV6H8F4"/>
<dbReference type="Pfam" id="PF04548">
    <property type="entry name" value="AIG1"/>
    <property type="match status" value="1"/>
</dbReference>
<evidence type="ECO:0000259" key="5">
    <source>
        <dbReference type="PROSITE" id="PS51720"/>
    </source>
</evidence>
<dbReference type="PANTHER" id="PTHR10903:SF167">
    <property type="entry name" value="GTPASE IMAP FAMILY MEMBER 6-RELATED"/>
    <property type="match status" value="1"/>
</dbReference>
<dbReference type="InterPro" id="IPR006703">
    <property type="entry name" value="G_AIG1"/>
</dbReference>
<dbReference type="SUPFAM" id="SSF52540">
    <property type="entry name" value="P-loop containing nucleoside triphosphate hydrolases"/>
    <property type="match status" value="1"/>
</dbReference>
<organism evidence="6 7">
    <name type="scientific">Alosa alosa</name>
    <name type="common">allis shad</name>
    <dbReference type="NCBI Taxonomy" id="278164"/>
    <lineage>
        <taxon>Eukaryota</taxon>
        <taxon>Metazoa</taxon>
        <taxon>Chordata</taxon>
        <taxon>Craniata</taxon>
        <taxon>Vertebrata</taxon>
        <taxon>Euteleostomi</taxon>
        <taxon>Actinopterygii</taxon>
        <taxon>Neopterygii</taxon>
        <taxon>Teleostei</taxon>
        <taxon>Clupei</taxon>
        <taxon>Clupeiformes</taxon>
        <taxon>Clupeoidei</taxon>
        <taxon>Clupeidae</taxon>
        <taxon>Alosa</taxon>
    </lineage>
</organism>
<dbReference type="GO" id="GO:0005525">
    <property type="term" value="F:GTP binding"/>
    <property type="evidence" value="ECO:0007669"/>
    <property type="project" value="UniProtKB-KW"/>
</dbReference>
<dbReference type="Proteomes" id="UP000823561">
    <property type="component" value="Chromosome 3"/>
</dbReference>
<dbReference type="EMBL" id="JADWDJ010000003">
    <property type="protein sequence ID" value="KAG5282894.1"/>
    <property type="molecule type" value="Genomic_DNA"/>
</dbReference>
<keyword evidence="2" id="KW-0547">Nucleotide-binding</keyword>
<dbReference type="Gene3D" id="3.40.50.300">
    <property type="entry name" value="P-loop containing nucleotide triphosphate hydrolases"/>
    <property type="match status" value="1"/>
</dbReference>
<dbReference type="PROSITE" id="PS51720">
    <property type="entry name" value="G_AIG1"/>
    <property type="match status" value="1"/>
</dbReference>
<keyword evidence="7" id="KW-1185">Reference proteome</keyword>
<sequence>MKYMEMIQIFLASGEDWSAQEPLDFRRESPGPALPVSAAVSELRLVLLGGSTSGKRAAGDLILGTDTSTETQHSEKRQEEVAGRRVTVVDTPDWFCSGLSEKDMRQDVGRCVRLSAPGPHAFLLVMPMKPSEGEEKRMRKKMEDIFREGCWGHTLILFTHTGRLSEKRVEELLQTGSKELRQLVEKCENRYHLLNIKDRPDDTEITQLLEKIDKMVSGNRKKFYSSETYEDAERQRTDIERRIEKEWRVLMERKEKEMKSEHEKEMERSLNKMKGEIQEKELKISELEGRITQLEKELRKEKEEEKRKELERQLEEEREKMRVAEMEKERLKDEFERQKSEIEKKHIEEMEEMTERYERDARDEAQRILMKVILPEVQEEFNILKKDFIRQKGREIENLHQDIRVKGMIINDLKQSRGVGEKSTELEKLLLEQRELERENGRMEDMLYEKDREIERMRLKLKESGISTT</sequence>